<dbReference type="EMBL" id="AZGA01000054">
    <property type="protein sequence ID" value="KRM33362.1"/>
    <property type="molecule type" value="Genomic_DNA"/>
</dbReference>
<evidence type="ECO:0000313" key="2">
    <source>
        <dbReference type="Proteomes" id="UP000051236"/>
    </source>
</evidence>
<name>A0A0R1XT86_9LACO</name>
<comment type="caution">
    <text evidence="1">The sequence shown here is derived from an EMBL/GenBank/DDBJ whole genome shotgun (WGS) entry which is preliminary data.</text>
</comment>
<proteinExistence type="predicted"/>
<keyword evidence="2" id="KW-1185">Reference proteome</keyword>
<dbReference type="Proteomes" id="UP000051236">
    <property type="component" value="Unassembled WGS sequence"/>
</dbReference>
<gene>
    <name evidence="1" type="ORF">FC83_GL002930</name>
</gene>
<accession>A0A0R1XT86</accession>
<protein>
    <submittedName>
        <fullName evidence="1">Uncharacterized protein</fullName>
    </submittedName>
</protein>
<sequence>MIAATEDDYHDYSTIATIRPEGGPEIGNGLTEGPSLYYANFKQYLAPGSQWQVLGYYSSPSIVPYGTGSFAGRVKLLIGDGQWVYLDDVQIPVDNASDAKLVVANKARMAEGGNTYDQVHIEGAKNDGDAPWQSGTYGDKYMVGTMVYGQKQIGKYIVYANGNVTQIEGSKGNKALDANFYKANGDASIWHDYQTTATIKSDGALVGLAPADKPTLEMDFGKTLPAGSQWQIYGYQYGSDGVYLNLGGDQWIRLSDAQIPINSTSDLKLYNDSENDGDWQQITNGYWGNSYFSNSSDSIIAYPDGFVARVK</sequence>
<evidence type="ECO:0000313" key="1">
    <source>
        <dbReference type="EMBL" id="KRM33362.1"/>
    </source>
</evidence>
<organism evidence="1 2">
    <name type="scientific">Agrilactobacillus composti DSM 18527 = JCM 14202</name>
    <dbReference type="NCBI Taxonomy" id="1423734"/>
    <lineage>
        <taxon>Bacteria</taxon>
        <taxon>Bacillati</taxon>
        <taxon>Bacillota</taxon>
        <taxon>Bacilli</taxon>
        <taxon>Lactobacillales</taxon>
        <taxon>Lactobacillaceae</taxon>
        <taxon>Agrilactobacillus</taxon>
    </lineage>
</organism>
<reference evidence="1 2" key="1">
    <citation type="journal article" date="2015" name="Genome Announc.">
        <title>Expanding the biotechnology potential of lactobacilli through comparative genomics of 213 strains and associated genera.</title>
        <authorList>
            <person name="Sun Z."/>
            <person name="Harris H.M."/>
            <person name="McCann A."/>
            <person name="Guo C."/>
            <person name="Argimon S."/>
            <person name="Zhang W."/>
            <person name="Yang X."/>
            <person name="Jeffery I.B."/>
            <person name="Cooney J.C."/>
            <person name="Kagawa T.F."/>
            <person name="Liu W."/>
            <person name="Song Y."/>
            <person name="Salvetti E."/>
            <person name="Wrobel A."/>
            <person name="Rasinkangas P."/>
            <person name="Parkhill J."/>
            <person name="Rea M.C."/>
            <person name="O'Sullivan O."/>
            <person name="Ritari J."/>
            <person name="Douillard F.P."/>
            <person name="Paul Ross R."/>
            <person name="Yang R."/>
            <person name="Briner A.E."/>
            <person name="Felis G.E."/>
            <person name="de Vos W.M."/>
            <person name="Barrangou R."/>
            <person name="Klaenhammer T.R."/>
            <person name="Caufield P.W."/>
            <person name="Cui Y."/>
            <person name="Zhang H."/>
            <person name="O'Toole P.W."/>
        </authorList>
    </citation>
    <scope>NUCLEOTIDE SEQUENCE [LARGE SCALE GENOMIC DNA]</scope>
    <source>
        <strain evidence="1 2">DSM 18527</strain>
    </source>
</reference>
<dbReference type="AlphaFoldDB" id="A0A0R1XT86"/>
<dbReference type="PATRIC" id="fig|1423734.3.peg.2979"/>